<dbReference type="AlphaFoldDB" id="A0AAD1XLI4"/>
<dbReference type="EMBL" id="CAMPGE010016256">
    <property type="protein sequence ID" value="CAI2374829.1"/>
    <property type="molecule type" value="Genomic_DNA"/>
</dbReference>
<keyword evidence="7" id="KW-1185">Reference proteome</keyword>
<dbReference type="CDD" id="cd05356">
    <property type="entry name" value="17beta-HSD1_like_SDR_c"/>
    <property type="match status" value="1"/>
</dbReference>
<evidence type="ECO:0000256" key="3">
    <source>
        <dbReference type="ARBA" id="ARBA00023002"/>
    </source>
</evidence>
<dbReference type="Proteomes" id="UP001295684">
    <property type="component" value="Unassembled WGS sequence"/>
</dbReference>
<dbReference type="PANTHER" id="PTHR43899">
    <property type="entry name" value="RH59310P"/>
    <property type="match status" value="1"/>
</dbReference>
<comment type="similarity">
    <text evidence="2 4">Belongs to the short-chain dehydrogenases/reductases (SDR) family.</text>
</comment>
<comment type="subcellular location">
    <subcellularLocation>
        <location evidence="1">Endoplasmic reticulum</location>
    </subcellularLocation>
</comment>
<reference evidence="6" key="1">
    <citation type="submission" date="2023-07" db="EMBL/GenBank/DDBJ databases">
        <authorList>
            <consortium name="AG Swart"/>
            <person name="Singh M."/>
            <person name="Singh A."/>
            <person name="Seah K."/>
            <person name="Emmerich C."/>
        </authorList>
    </citation>
    <scope>NUCLEOTIDE SEQUENCE</scope>
    <source>
        <strain evidence="6">DP1</strain>
    </source>
</reference>
<sequence length="341" mass="39078">MDLLKTKFEEAKSTLDKLHQKNPLLVYTFAMIGAGYCGFKLLKDIRGMLRYTVRPAYDLKKRYGTNWCVITGATDGIGKGFAFELAKRGMNVVLVGRNQQKLDDVYTQIKNLYKDVDIKKVIFDFNKYYTDDVIQDLTEKFEDIEKCSILVNNVGVASAYNHGDMEDQKTHNMINVNITANTVMTKIFIPKLLANDQRAAMINIGSFIYNVPKPTLAVYSASKAYIHQFSTSLAEEYKSKIDVIVSNTGYVKSNMNSGRYMFTITPDQHARGVLDKLGYDTETCGHYIHAIHQYYLERPIEGAIITYINNQRRKKFLQERDQADKEVESKKKSLEETKDPR</sequence>
<evidence type="ECO:0000313" key="6">
    <source>
        <dbReference type="EMBL" id="CAI2374829.1"/>
    </source>
</evidence>
<dbReference type="GO" id="GO:0005783">
    <property type="term" value="C:endoplasmic reticulum"/>
    <property type="evidence" value="ECO:0007669"/>
    <property type="project" value="UniProtKB-SubCell"/>
</dbReference>
<dbReference type="PRINTS" id="PR00081">
    <property type="entry name" value="GDHRDH"/>
</dbReference>
<dbReference type="SUPFAM" id="SSF51735">
    <property type="entry name" value="NAD(P)-binding Rossmann-fold domains"/>
    <property type="match status" value="1"/>
</dbReference>
<evidence type="ECO:0000256" key="4">
    <source>
        <dbReference type="RuleBase" id="RU000363"/>
    </source>
</evidence>
<dbReference type="InterPro" id="IPR020904">
    <property type="entry name" value="Sc_DH/Rdtase_CS"/>
</dbReference>
<dbReference type="InterPro" id="IPR036291">
    <property type="entry name" value="NAD(P)-bd_dom_sf"/>
</dbReference>
<protein>
    <submittedName>
        <fullName evidence="6">Uncharacterized protein</fullName>
    </submittedName>
</protein>
<dbReference type="PROSITE" id="PS00061">
    <property type="entry name" value="ADH_SHORT"/>
    <property type="match status" value="1"/>
</dbReference>
<dbReference type="PANTHER" id="PTHR43899:SF13">
    <property type="entry name" value="RH59310P"/>
    <property type="match status" value="1"/>
</dbReference>
<dbReference type="Pfam" id="PF00106">
    <property type="entry name" value="adh_short"/>
    <property type="match status" value="1"/>
</dbReference>
<gene>
    <name evidence="6" type="ORF">ECRASSUSDP1_LOCUS16187</name>
</gene>
<evidence type="ECO:0000256" key="5">
    <source>
        <dbReference type="SAM" id="MobiDB-lite"/>
    </source>
</evidence>
<dbReference type="PIRSF" id="PIRSF000126">
    <property type="entry name" value="11-beta-HSD1"/>
    <property type="match status" value="1"/>
</dbReference>
<dbReference type="Gene3D" id="3.40.50.720">
    <property type="entry name" value="NAD(P)-binding Rossmann-like Domain"/>
    <property type="match status" value="1"/>
</dbReference>
<name>A0AAD1XLI4_EUPCR</name>
<dbReference type="InterPro" id="IPR051019">
    <property type="entry name" value="VLCFA-Steroid_DH"/>
</dbReference>
<dbReference type="GO" id="GO:0016491">
    <property type="term" value="F:oxidoreductase activity"/>
    <property type="evidence" value="ECO:0007669"/>
    <property type="project" value="UniProtKB-KW"/>
</dbReference>
<organism evidence="6 7">
    <name type="scientific">Euplotes crassus</name>
    <dbReference type="NCBI Taxonomy" id="5936"/>
    <lineage>
        <taxon>Eukaryota</taxon>
        <taxon>Sar</taxon>
        <taxon>Alveolata</taxon>
        <taxon>Ciliophora</taxon>
        <taxon>Intramacronucleata</taxon>
        <taxon>Spirotrichea</taxon>
        <taxon>Hypotrichia</taxon>
        <taxon>Euplotida</taxon>
        <taxon>Euplotidae</taxon>
        <taxon>Moneuplotes</taxon>
    </lineage>
</organism>
<dbReference type="InterPro" id="IPR002347">
    <property type="entry name" value="SDR_fam"/>
</dbReference>
<evidence type="ECO:0000256" key="2">
    <source>
        <dbReference type="ARBA" id="ARBA00006484"/>
    </source>
</evidence>
<evidence type="ECO:0000256" key="1">
    <source>
        <dbReference type="ARBA" id="ARBA00004240"/>
    </source>
</evidence>
<proteinExistence type="inferred from homology"/>
<accession>A0AAD1XLI4</accession>
<feature type="region of interest" description="Disordered" evidence="5">
    <location>
        <begin position="318"/>
        <end position="341"/>
    </location>
</feature>
<keyword evidence="3" id="KW-0560">Oxidoreductase</keyword>
<comment type="caution">
    <text evidence="6">The sequence shown here is derived from an EMBL/GenBank/DDBJ whole genome shotgun (WGS) entry which is preliminary data.</text>
</comment>
<dbReference type="PRINTS" id="PR00080">
    <property type="entry name" value="SDRFAMILY"/>
</dbReference>
<evidence type="ECO:0000313" key="7">
    <source>
        <dbReference type="Proteomes" id="UP001295684"/>
    </source>
</evidence>